<evidence type="ECO:0000256" key="8">
    <source>
        <dbReference type="RuleBase" id="RU003567"/>
    </source>
</evidence>
<feature type="active site" evidence="5">
    <location>
        <position position="155"/>
    </location>
</feature>
<evidence type="ECO:0000256" key="5">
    <source>
        <dbReference type="PROSITE-ProRule" id="PRU10085"/>
    </source>
</evidence>
<dbReference type="NCBIfam" id="NF009205">
    <property type="entry name" value="PRK12553.1"/>
    <property type="match status" value="1"/>
</dbReference>
<dbReference type="EC" id="3.4.21.92" evidence="7"/>
<evidence type="ECO:0000256" key="6">
    <source>
        <dbReference type="PROSITE-ProRule" id="PRU10086"/>
    </source>
</evidence>
<dbReference type="PROSITE" id="PS00381">
    <property type="entry name" value="CLP_PROTEASE_SER"/>
    <property type="match status" value="1"/>
</dbReference>
<keyword evidence="3 7" id="KW-0378">Hydrolase</keyword>
<dbReference type="FunFam" id="3.90.226.10:FF:000001">
    <property type="entry name" value="ATP-dependent Clp protease proteolytic subunit"/>
    <property type="match status" value="1"/>
</dbReference>
<dbReference type="PROSITE" id="PS00382">
    <property type="entry name" value="CLP_PROTEASE_HIS"/>
    <property type="match status" value="1"/>
</dbReference>
<keyword evidence="4 7" id="KW-0720">Serine protease</keyword>
<gene>
    <name evidence="9" type="ORF">QTG54_003192</name>
</gene>
<evidence type="ECO:0000313" key="10">
    <source>
        <dbReference type="Proteomes" id="UP001224775"/>
    </source>
</evidence>
<comment type="caution">
    <text evidence="9">The sequence shown here is derived from an EMBL/GenBank/DDBJ whole genome shotgun (WGS) entry which is preliminary data.</text>
</comment>
<dbReference type="AlphaFoldDB" id="A0AAD8YK57"/>
<evidence type="ECO:0000256" key="2">
    <source>
        <dbReference type="ARBA" id="ARBA00022670"/>
    </source>
</evidence>
<evidence type="ECO:0000313" key="9">
    <source>
        <dbReference type="EMBL" id="KAK1746585.1"/>
    </source>
</evidence>
<evidence type="ECO:0000256" key="1">
    <source>
        <dbReference type="ARBA" id="ARBA00007039"/>
    </source>
</evidence>
<dbReference type="HAMAP" id="MF_00444">
    <property type="entry name" value="ClpP"/>
    <property type="match status" value="1"/>
</dbReference>
<dbReference type="InterPro" id="IPR029045">
    <property type="entry name" value="ClpP/crotonase-like_dom_sf"/>
</dbReference>
<dbReference type="InterPro" id="IPR023562">
    <property type="entry name" value="ClpP/TepA"/>
</dbReference>
<dbReference type="GO" id="GO:0004176">
    <property type="term" value="F:ATP-dependent peptidase activity"/>
    <property type="evidence" value="ECO:0007669"/>
    <property type="project" value="InterPro"/>
</dbReference>
<dbReference type="GO" id="GO:0009368">
    <property type="term" value="C:endopeptidase Clp complex"/>
    <property type="evidence" value="ECO:0007669"/>
    <property type="project" value="TreeGrafter"/>
</dbReference>
<dbReference type="NCBIfam" id="NF001368">
    <property type="entry name" value="PRK00277.1"/>
    <property type="match status" value="1"/>
</dbReference>
<dbReference type="PANTHER" id="PTHR10381:SF11">
    <property type="entry name" value="ATP-DEPENDENT CLP PROTEASE PROTEOLYTIC SUBUNIT, MITOCHONDRIAL"/>
    <property type="match status" value="1"/>
</dbReference>
<feature type="active site" evidence="6">
    <location>
        <position position="180"/>
    </location>
</feature>
<accession>A0AAD8YK57</accession>
<dbReference type="PRINTS" id="PR00127">
    <property type="entry name" value="CLPPROTEASEP"/>
</dbReference>
<reference evidence="9" key="1">
    <citation type="submission" date="2023-06" db="EMBL/GenBank/DDBJ databases">
        <title>Survivors Of The Sea: Transcriptome response of Skeletonema marinoi to long-term dormancy.</title>
        <authorList>
            <person name="Pinder M.I.M."/>
            <person name="Kourtchenko O."/>
            <person name="Robertson E.K."/>
            <person name="Larsson T."/>
            <person name="Maumus F."/>
            <person name="Osuna-Cruz C.M."/>
            <person name="Vancaester E."/>
            <person name="Stenow R."/>
            <person name="Vandepoele K."/>
            <person name="Ploug H."/>
            <person name="Bruchert V."/>
            <person name="Godhe A."/>
            <person name="Topel M."/>
        </authorList>
    </citation>
    <scope>NUCLEOTIDE SEQUENCE</scope>
    <source>
        <strain evidence="9">R05AC</strain>
    </source>
</reference>
<dbReference type="GO" id="GO:0051117">
    <property type="term" value="F:ATPase binding"/>
    <property type="evidence" value="ECO:0007669"/>
    <property type="project" value="TreeGrafter"/>
</dbReference>
<name>A0AAD8YK57_9STRA</name>
<dbReference type="InterPro" id="IPR033135">
    <property type="entry name" value="ClpP_His_AS"/>
</dbReference>
<dbReference type="Proteomes" id="UP001224775">
    <property type="component" value="Unassembled WGS sequence"/>
</dbReference>
<dbReference type="InterPro" id="IPR001907">
    <property type="entry name" value="ClpP"/>
</dbReference>
<dbReference type="CDD" id="cd07017">
    <property type="entry name" value="S14_ClpP_2"/>
    <property type="match status" value="1"/>
</dbReference>
<sequence length="263" mass="29096">MMMQLLSRLSRHGAAQHRPIRTTCISQNPASNVFVEQGARSRHGAAQHRSISTTPISQNLVPIVVEQGAMGERSFDIYSRLLRERIICVHGQVTDQMASLVTAQLLFLESEAPEKPVFMYINSPGGLVTAGMAMYDTMQYIHPDVHTICMGQAASMGSLLLAGGAPGCRYALPNARIMLHQPSGGAQGMASDIDIQAREILRTRANLNQLYAQHTGQKLEDIERVMDRDTFFDVETAKDFGVIDEILTKRPIPSDEDKDIFQE</sequence>
<dbReference type="InterPro" id="IPR018215">
    <property type="entry name" value="ClpP_Ser_AS"/>
</dbReference>
<comment type="similarity">
    <text evidence="1 8">Belongs to the peptidase S14 family.</text>
</comment>
<keyword evidence="2 7" id="KW-0645">Protease</keyword>
<dbReference type="SUPFAM" id="SSF52096">
    <property type="entry name" value="ClpP/crotonase"/>
    <property type="match status" value="1"/>
</dbReference>
<evidence type="ECO:0000256" key="7">
    <source>
        <dbReference type="RuleBase" id="RU000549"/>
    </source>
</evidence>
<proteinExistence type="inferred from homology"/>
<dbReference type="Pfam" id="PF00574">
    <property type="entry name" value="CLP_protease"/>
    <property type="match status" value="1"/>
</dbReference>
<protein>
    <recommendedName>
        <fullName evidence="8">ATP-dependent Clp protease proteolytic subunit</fullName>
        <ecNumber evidence="7">3.4.21.92</ecNumber>
    </recommendedName>
</protein>
<evidence type="ECO:0000256" key="3">
    <source>
        <dbReference type="ARBA" id="ARBA00022801"/>
    </source>
</evidence>
<evidence type="ECO:0000256" key="4">
    <source>
        <dbReference type="ARBA" id="ARBA00022825"/>
    </source>
</evidence>
<dbReference type="EMBL" id="JATAAI010000004">
    <property type="protein sequence ID" value="KAK1746585.1"/>
    <property type="molecule type" value="Genomic_DNA"/>
</dbReference>
<dbReference type="PANTHER" id="PTHR10381">
    <property type="entry name" value="ATP-DEPENDENT CLP PROTEASE PROTEOLYTIC SUBUNIT"/>
    <property type="match status" value="1"/>
</dbReference>
<keyword evidence="10" id="KW-1185">Reference proteome</keyword>
<dbReference type="Gene3D" id="3.90.226.10">
    <property type="entry name" value="2-enoyl-CoA Hydratase, Chain A, domain 1"/>
    <property type="match status" value="1"/>
</dbReference>
<dbReference type="GO" id="GO:0004252">
    <property type="term" value="F:serine-type endopeptidase activity"/>
    <property type="evidence" value="ECO:0007669"/>
    <property type="project" value="UniProtKB-EC"/>
</dbReference>
<organism evidence="9 10">
    <name type="scientific">Skeletonema marinoi</name>
    <dbReference type="NCBI Taxonomy" id="267567"/>
    <lineage>
        <taxon>Eukaryota</taxon>
        <taxon>Sar</taxon>
        <taxon>Stramenopiles</taxon>
        <taxon>Ochrophyta</taxon>
        <taxon>Bacillariophyta</taxon>
        <taxon>Coscinodiscophyceae</taxon>
        <taxon>Thalassiosirophycidae</taxon>
        <taxon>Thalassiosirales</taxon>
        <taxon>Skeletonemataceae</taxon>
        <taxon>Skeletonema</taxon>
        <taxon>Skeletonema marinoi-dohrnii complex</taxon>
    </lineage>
</organism>
<dbReference type="GO" id="GO:0006515">
    <property type="term" value="P:protein quality control for misfolded or incompletely synthesized proteins"/>
    <property type="evidence" value="ECO:0007669"/>
    <property type="project" value="TreeGrafter"/>
</dbReference>